<dbReference type="PROSITE" id="PS51206">
    <property type="entry name" value="SF3_HELICASE_1"/>
    <property type="match status" value="1"/>
</dbReference>
<dbReference type="Proteomes" id="UP000306037">
    <property type="component" value="Unassembled WGS sequence"/>
</dbReference>
<evidence type="ECO:0000313" key="8">
    <source>
        <dbReference type="Proteomes" id="UP000306037"/>
    </source>
</evidence>
<keyword evidence="2" id="KW-0378">Hydrolase</keyword>
<dbReference type="InterPro" id="IPR027417">
    <property type="entry name" value="P-loop_NTPase"/>
</dbReference>
<dbReference type="SUPFAM" id="SSF52540">
    <property type="entry name" value="P-loop containing nucleoside triphosphate hydrolases"/>
    <property type="match status" value="1"/>
</dbReference>
<dbReference type="Pfam" id="PF03288">
    <property type="entry name" value="Pox_D5"/>
    <property type="match status" value="1"/>
</dbReference>
<name>A0A4U2MM59_9BACI</name>
<feature type="domain" description="SF3 helicase" evidence="6">
    <location>
        <begin position="220"/>
        <end position="374"/>
    </location>
</feature>
<dbReference type="AlphaFoldDB" id="A0A4U2MM59"/>
<dbReference type="InterPro" id="IPR045455">
    <property type="entry name" value="NrS-1_pol-like_helicase"/>
</dbReference>
<keyword evidence="3" id="KW-0347">Helicase</keyword>
<dbReference type="InterPro" id="IPR014015">
    <property type="entry name" value="Helicase_SF3_DNA-vir"/>
</dbReference>
<reference evidence="7 8" key="1">
    <citation type="journal article" date="2019" name="Environ. Microbiol.">
        <title>An active ?-lactamase is a part of an orchestrated cell wall stress resistance network of Bacillus subtilis and related rhizosphere species.</title>
        <authorList>
            <person name="Bucher T."/>
            <person name="Keren-Paz A."/>
            <person name="Hausser J."/>
            <person name="Olender T."/>
            <person name="Cytryn E."/>
            <person name="Kolodkin-Gal I."/>
        </authorList>
    </citation>
    <scope>NUCLEOTIDE SEQUENCE [LARGE SCALE GENOMIC DNA]</scope>
    <source>
        <strain evidence="7 8">I71</strain>
    </source>
</reference>
<sequence>MKSTSDKTILTVVNGIKKDDSSKEVSAQTFEKPSPLKHPINSISESKTQNQDTKNNYIIKNVSVHGKITYEIDNIALVDEICDEYKLINNSVMTAVYDENNGVWLQHADAFIKSIITKKIKPAFSISKRNTALELLKDTTFSYGSDLPFNQKHNVVIFENGTYYFPNDPENEKGSFIESFQPKDYSTTKIPHKFNEDLFKSDKKPTKTIEALSPFMNEGEKEMLFQYLGSCFYKRQNPRGILIMTGDGKNGKSRIIEMFQYFVGGENCSTASLKSLVENRFAKSSLLNKHLNACGDIDADFFKESAELKGLTGGDTIFAEFKGEDGFSFENFARLLFSANKLPRFKDDTEAISTRMLFLEMPYKPTKEDVNKLVSAYKEESELVITHCINSFIEALKNEKFTECKRSLEIKEEWSKSSNNVSEFANECCEFDSKYTFPIKKTYEAYKDFCKQNGFEVCNSRTFKERFLKFTTGERRTKHGIVYMGVSVYDPSGE</sequence>
<dbReference type="Gene3D" id="3.40.50.300">
    <property type="entry name" value="P-loop containing nucleotide triphosphate hydrolases"/>
    <property type="match status" value="1"/>
</dbReference>
<evidence type="ECO:0000256" key="1">
    <source>
        <dbReference type="ARBA" id="ARBA00022741"/>
    </source>
</evidence>
<comment type="caution">
    <text evidence="7">The sequence shown here is derived from an EMBL/GenBank/DDBJ whole genome shotgun (WGS) entry which is preliminary data.</text>
</comment>
<dbReference type="EMBL" id="SZOM01000206">
    <property type="protein sequence ID" value="TKH12190.1"/>
    <property type="molecule type" value="Genomic_DNA"/>
</dbReference>
<evidence type="ECO:0000259" key="6">
    <source>
        <dbReference type="PROSITE" id="PS51206"/>
    </source>
</evidence>
<dbReference type="NCBIfam" id="TIGR01613">
    <property type="entry name" value="primase_Cterm"/>
    <property type="match status" value="1"/>
</dbReference>
<evidence type="ECO:0000256" key="2">
    <source>
        <dbReference type="ARBA" id="ARBA00022801"/>
    </source>
</evidence>
<evidence type="ECO:0000256" key="3">
    <source>
        <dbReference type="ARBA" id="ARBA00022806"/>
    </source>
</evidence>
<evidence type="ECO:0000256" key="5">
    <source>
        <dbReference type="SAM" id="MobiDB-lite"/>
    </source>
</evidence>
<dbReference type="PANTHER" id="PTHR35372">
    <property type="entry name" value="ATP BINDING PROTEIN-RELATED"/>
    <property type="match status" value="1"/>
</dbReference>
<dbReference type="GO" id="GO:0005524">
    <property type="term" value="F:ATP binding"/>
    <property type="evidence" value="ECO:0007669"/>
    <property type="project" value="UniProtKB-KW"/>
</dbReference>
<proteinExistence type="predicted"/>
<feature type="region of interest" description="Disordered" evidence="5">
    <location>
        <begin position="19"/>
        <end position="49"/>
    </location>
</feature>
<dbReference type="RefSeq" id="WP_137053143.1">
    <property type="nucleotide sequence ID" value="NZ_SZOM01000206.1"/>
</dbReference>
<dbReference type="InterPro" id="IPR051620">
    <property type="entry name" value="ORF904-like_C"/>
</dbReference>
<keyword evidence="4" id="KW-0067">ATP-binding</keyword>
<evidence type="ECO:0000256" key="4">
    <source>
        <dbReference type="ARBA" id="ARBA00022840"/>
    </source>
</evidence>
<evidence type="ECO:0000313" key="7">
    <source>
        <dbReference type="EMBL" id="TKH12190.1"/>
    </source>
</evidence>
<organism evidence="7 8">
    <name type="scientific">Bacillus wiedmannii</name>
    <dbReference type="NCBI Taxonomy" id="1890302"/>
    <lineage>
        <taxon>Bacteria</taxon>
        <taxon>Bacillati</taxon>
        <taxon>Bacillota</taxon>
        <taxon>Bacilli</taxon>
        <taxon>Bacillales</taxon>
        <taxon>Bacillaceae</taxon>
        <taxon>Bacillus</taxon>
        <taxon>Bacillus cereus group</taxon>
    </lineage>
</organism>
<gene>
    <name evidence="7" type="ORF">FC694_22510</name>
</gene>
<dbReference type="InterPro" id="IPR006500">
    <property type="entry name" value="Helicase_put_C_phage/plasmid"/>
</dbReference>
<accession>A0A4U2MM59</accession>
<dbReference type="GO" id="GO:0004386">
    <property type="term" value="F:helicase activity"/>
    <property type="evidence" value="ECO:0007669"/>
    <property type="project" value="UniProtKB-KW"/>
</dbReference>
<keyword evidence="1" id="KW-0547">Nucleotide-binding</keyword>
<protein>
    <recommendedName>
        <fullName evidence="6">SF3 helicase domain-containing protein</fullName>
    </recommendedName>
</protein>
<dbReference type="Pfam" id="PF19263">
    <property type="entry name" value="DUF5906"/>
    <property type="match status" value="1"/>
</dbReference>
<dbReference type="GO" id="GO:0016787">
    <property type="term" value="F:hydrolase activity"/>
    <property type="evidence" value="ECO:0007669"/>
    <property type="project" value="UniProtKB-KW"/>
</dbReference>
<dbReference type="InterPro" id="IPR004968">
    <property type="entry name" value="DNA_primase/NTPase_C"/>
</dbReference>
<dbReference type="PANTHER" id="PTHR35372:SF2">
    <property type="entry name" value="SF3 HELICASE DOMAIN-CONTAINING PROTEIN"/>
    <property type="match status" value="1"/>
</dbReference>